<organism evidence="2 3">
    <name type="scientific">Caulobacter segnis</name>
    <dbReference type="NCBI Taxonomy" id="88688"/>
    <lineage>
        <taxon>Bacteria</taxon>
        <taxon>Pseudomonadati</taxon>
        <taxon>Pseudomonadota</taxon>
        <taxon>Alphaproteobacteria</taxon>
        <taxon>Caulobacterales</taxon>
        <taxon>Caulobacteraceae</taxon>
        <taxon>Caulobacter</taxon>
    </lineage>
</organism>
<gene>
    <name evidence="2" type="ORF">MZV50_09225</name>
</gene>
<dbReference type="EMBL" id="CP096040">
    <property type="protein sequence ID" value="USQ97691.1"/>
    <property type="molecule type" value="Genomic_DNA"/>
</dbReference>
<protein>
    <submittedName>
        <fullName evidence="2">Uncharacterized protein</fullName>
    </submittedName>
</protein>
<feature type="compositionally biased region" description="Basic and acidic residues" evidence="1">
    <location>
        <begin position="19"/>
        <end position="48"/>
    </location>
</feature>
<keyword evidence="3" id="KW-1185">Reference proteome</keyword>
<evidence type="ECO:0000313" key="2">
    <source>
        <dbReference type="EMBL" id="USQ97691.1"/>
    </source>
</evidence>
<reference evidence="2 3" key="1">
    <citation type="submission" date="2022-04" db="EMBL/GenBank/DDBJ databases">
        <title>Genome sequence of soybean root-associated Caulobacter segnis RL271.</title>
        <authorList>
            <person name="Longley R."/>
            <person name="Bonito G."/>
            <person name="Trigodet F."/>
            <person name="Crosson S."/>
            <person name="Fiebig A."/>
        </authorList>
    </citation>
    <scope>NUCLEOTIDE SEQUENCE [LARGE SCALE GENOMIC DNA]</scope>
    <source>
        <strain evidence="2 3">RL271</strain>
    </source>
</reference>
<dbReference type="Proteomes" id="UP001057520">
    <property type="component" value="Chromosome"/>
</dbReference>
<accession>A0ABY4ZYP7</accession>
<evidence type="ECO:0000256" key="1">
    <source>
        <dbReference type="SAM" id="MobiDB-lite"/>
    </source>
</evidence>
<feature type="region of interest" description="Disordered" evidence="1">
    <location>
        <begin position="1"/>
        <end position="48"/>
    </location>
</feature>
<feature type="compositionally biased region" description="Polar residues" evidence="1">
    <location>
        <begin position="1"/>
        <end position="11"/>
    </location>
</feature>
<sequence length="48" mass="5528">MTSGFQNQNPMQGLCFPKSEPKAQHGQKPDKECMKLKEKRTFEPRPGH</sequence>
<evidence type="ECO:0000313" key="3">
    <source>
        <dbReference type="Proteomes" id="UP001057520"/>
    </source>
</evidence>
<proteinExistence type="predicted"/>
<name>A0ABY4ZYP7_9CAUL</name>